<keyword evidence="1" id="KW-1133">Transmembrane helix</keyword>
<keyword evidence="3" id="KW-1185">Reference proteome</keyword>
<name>A0ABV2F7Q9_9BACL</name>
<dbReference type="Proteomes" id="UP001549098">
    <property type="component" value="Unassembled WGS sequence"/>
</dbReference>
<dbReference type="EMBL" id="JBEPLV010000005">
    <property type="protein sequence ID" value="MET3547778.1"/>
    <property type="molecule type" value="Genomic_DNA"/>
</dbReference>
<comment type="caution">
    <text evidence="2">The sequence shown here is derived from an EMBL/GenBank/DDBJ whole genome shotgun (WGS) entry which is preliminary data.</text>
</comment>
<feature type="transmembrane region" description="Helical" evidence="1">
    <location>
        <begin position="137"/>
        <end position="159"/>
    </location>
</feature>
<feature type="transmembrane region" description="Helical" evidence="1">
    <location>
        <begin position="59"/>
        <end position="80"/>
    </location>
</feature>
<dbReference type="Pfam" id="PF10027">
    <property type="entry name" value="DUF2269"/>
    <property type="match status" value="1"/>
</dbReference>
<dbReference type="RefSeq" id="WP_116233241.1">
    <property type="nucleotide sequence ID" value="NZ_JBEPLV010000005.1"/>
</dbReference>
<keyword evidence="1" id="KW-0812">Transmembrane</keyword>
<feature type="transmembrane region" description="Helical" evidence="1">
    <location>
        <begin position="12"/>
        <end position="39"/>
    </location>
</feature>
<reference evidence="2 3" key="1">
    <citation type="submission" date="2024-06" db="EMBL/GenBank/DDBJ databases">
        <title>Genomic Encyclopedia of Type Strains, Phase IV (KMG-IV): sequencing the most valuable type-strain genomes for metagenomic binning, comparative biology and taxonomic classification.</title>
        <authorList>
            <person name="Goeker M."/>
        </authorList>
    </citation>
    <scope>NUCLEOTIDE SEQUENCE [LARGE SCALE GENOMIC DNA]</scope>
    <source>
        <strain evidence="2 3">DSM 17253</strain>
    </source>
</reference>
<feature type="transmembrane region" description="Helical" evidence="1">
    <location>
        <begin position="87"/>
        <end position="108"/>
    </location>
</feature>
<accession>A0ABV2F7Q9</accession>
<gene>
    <name evidence="2" type="ORF">ABID47_004406</name>
</gene>
<proteinExistence type="predicted"/>
<organism evidence="2 3">
    <name type="scientific">Paenibacillus favisporus</name>
    <dbReference type="NCBI Taxonomy" id="221028"/>
    <lineage>
        <taxon>Bacteria</taxon>
        <taxon>Bacillati</taxon>
        <taxon>Bacillota</taxon>
        <taxon>Bacilli</taxon>
        <taxon>Bacillales</taxon>
        <taxon>Paenibacillaceae</taxon>
        <taxon>Paenibacillus</taxon>
    </lineage>
</organism>
<evidence type="ECO:0000256" key="1">
    <source>
        <dbReference type="SAM" id="Phobius"/>
    </source>
</evidence>
<keyword evidence="1" id="KW-0472">Membrane</keyword>
<evidence type="ECO:0000313" key="2">
    <source>
        <dbReference type="EMBL" id="MET3547778.1"/>
    </source>
</evidence>
<dbReference type="InterPro" id="IPR018729">
    <property type="entry name" value="DUF2269_transmembrane"/>
</dbReference>
<protein>
    <submittedName>
        <fullName evidence="2">Membrane protein</fullName>
    </submittedName>
</protein>
<sequence>MSYKLPVKKKQAIIIIHVLSVVCWLGGALVMLLFGMYMLKAENGDQLYYTLENMHLIDIVFIRYTALVTVITGIALSVWTNWGLFKYYWIVIKLALTLLLIVFGIVYMEDWLSQIVRTADQARLLALSDAAFLNTSYSLIGGALANIISLVFMTAISYFKPFGKINTKAHPSKPRAAASRNIRS</sequence>
<evidence type="ECO:0000313" key="3">
    <source>
        <dbReference type="Proteomes" id="UP001549098"/>
    </source>
</evidence>